<evidence type="ECO:0000256" key="4">
    <source>
        <dbReference type="ARBA" id="ARBA00022801"/>
    </source>
</evidence>
<protein>
    <submittedName>
        <fullName evidence="5">Coenzyme F420-nonreducing hydrogenase, subunit D maturation factor</fullName>
    </submittedName>
</protein>
<keyword evidence="6" id="KW-1185">Reference proteome</keyword>
<dbReference type="EMBL" id="BDGJ01000125">
    <property type="protein sequence ID" value="GAW93260.1"/>
    <property type="molecule type" value="Genomic_DNA"/>
</dbReference>
<dbReference type="SUPFAM" id="SSF53163">
    <property type="entry name" value="HybD-like"/>
    <property type="match status" value="1"/>
</dbReference>
<accession>A0A1Z5HVE8</accession>
<sequence length="159" mass="17181">MLEAQVVVGCGNLLASDDGVGIHVVRELLSRRLPPAVKVIEAGVPGLRLLDLIRDTQRAIIVDAVVAGERPGTVLRFNGSQLPRHARIGCSLHGMDLLYTLNLGWRLEPERMPKEIIIIGIQVERQAPWRTELSPSVAAAVPKAVEAVMAEISNCPSAD</sequence>
<dbReference type="PRINTS" id="PR00446">
    <property type="entry name" value="HYDRGNUPTAKE"/>
</dbReference>
<dbReference type="RefSeq" id="WP_192868197.1">
    <property type="nucleotide sequence ID" value="NZ_BDGJ01000125.1"/>
</dbReference>
<dbReference type="AlphaFoldDB" id="A0A1Z5HVE8"/>
<gene>
    <name evidence="5" type="ORF">KKC1_23990</name>
</gene>
<dbReference type="CDD" id="cd00518">
    <property type="entry name" value="H2MP"/>
    <property type="match status" value="1"/>
</dbReference>
<dbReference type="Pfam" id="PF01750">
    <property type="entry name" value="HycI"/>
    <property type="match status" value="1"/>
</dbReference>
<evidence type="ECO:0000256" key="3">
    <source>
        <dbReference type="ARBA" id="ARBA00022750"/>
    </source>
</evidence>
<keyword evidence="4" id="KW-0378">Hydrolase</keyword>
<comment type="similarity">
    <text evidence="1">Belongs to the peptidase A31 family.</text>
</comment>
<reference evidence="6" key="1">
    <citation type="journal article" date="2017" name="Appl. Environ. Microbiol.">
        <title>Genomic Analysis of Calderihabitans maritimus KKC1, a Thermophilic, Hydrogenogenic, Carboxydotrophic Bacterium Isolated from Marine Sediment.</title>
        <authorList>
            <person name="Omae K."/>
            <person name="Yoneda Y."/>
            <person name="Fukuyama Y."/>
            <person name="Yoshida T."/>
            <person name="Sako Y."/>
        </authorList>
    </citation>
    <scope>NUCLEOTIDE SEQUENCE [LARGE SCALE GENOMIC DNA]</scope>
    <source>
        <strain evidence="6">KKC1</strain>
    </source>
</reference>
<keyword evidence="2" id="KW-0645">Protease</keyword>
<dbReference type="InterPro" id="IPR000671">
    <property type="entry name" value="Peptidase_A31"/>
</dbReference>
<evidence type="ECO:0000313" key="5">
    <source>
        <dbReference type="EMBL" id="GAW93260.1"/>
    </source>
</evidence>
<dbReference type="GO" id="GO:0004190">
    <property type="term" value="F:aspartic-type endopeptidase activity"/>
    <property type="evidence" value="ECO:0007669"/>
    <property type="project" value="UniProtKB-KW"/>
</dbReference>
<evidence type="ECO:0000313" key="6">
    <source>
        <dbReference type="Proteomes" id="UP000197032"/>
    </source>
</evidence>
<comment type="caution">
    <text evidence="5">The sequence shown here is derived from an EMBL/GenBank/DDBJ whole genome shotgun (WGS) entry which is preliminary data.</text>
</comment>
<dbReference type="Proteomes" id="UP000197032">
    <property type="component" value="Unassembled WGS sequence"/>
</dbReference>
<keyword evidence="3" id="KW-0064">Aspartyl protease</keyword>
<evidence type="ECO:0000256" key="2">
    <source>
        <dbReference type="ARBA" id="ARBA00022670"/>
    </source>
</evidence>
<dbReference type="InterPro" id="IPR023430">
    <property type="entry name" value="Pept_HybD-like_dom_sf"/>
</dbReference>
<dbReference type="Gene3D" id="3.40.50.1450">
    <property type="entry name" value="HybD-like"/>
    <property type="match status" value="1"/>
</dbReference>
<dbReference type="PANTHER" id="PTHR30302">
    <property type="entry name" value="HYDROGENASE 1 MATURATION PROTEASE"/>
    <property type="match status" value="1"/>
</dbReference>
<evidence type="ECO:0000256" key="1">
    <source>
        <dbReference type="ARBA" id="ARBA00006814"/>
    </source>
</evidence>
<proteinExistence type="inferred from homology"/>
<dbReference type="PANTHER" id="PTHR30302:SF1">
    <property type="entry name" value="HYDROGENASE 2 MATURATION PROTEASE"/>
    <property type="match status" value="1"/>
</dbReference>
<dbReference type="GO" id="GO:0016485">
    <property type="term" value="P:protein processing"/>
    <property type="evidence" value="ECO:0007669"/>
    <property type="project" value="TreeGrafter"/>
</dbReference>
<name>A0A1Z5HVE8_9FIRM</name>
<organism evidence="5 6">
    <name type="scientific">Calderihabitans maritimus</name>
    <dbReference type="NCBI Taxonomy" id="1246530"/>
    <lineage>
        <taxon>Bacteria</taxon>
        <taxon>Bacillati</taxon>
        <taxon>Bacillota</taxon>
        <taxon>Clostridia</taxon>
        <taxon>Neomoorellales</taxon>
        <taxon>Calderihabitantaceae</taxon>
        <taxon>Calderihabitans</taxon>
    </lineage>
</organism>
<dbReference type="GO" id="GO:0008047">
    <property type="term" value="F:enzyme activator activity"/>
    <property type="evidence" value="ECO:0007669"/>
    <property type="project" value="InterPro"/>
</dbReference>
<dbReference type="NCBIfam" id="TIGR00072">
    <property type="entry name" value="hydrog_prot"/>
    <property type="match status" value="1"/>
</dbReference>